<reference evidence="1" key="1">
    <citation type="submission" date="2018-11" db="EMBL/GenBank/DDBJ databases">
        <title>A distinct lineage of giant viruses engineers rhodopsin photosystems in predatory marine eukaryotes.</title>
        <authorList>
            <person name="Needham D.M."/>
            <person name="Yoshizawa S."/>
            <person name="Hosaka T."/>
            <person name="Poirier C."/>
            <person name="Choi C.-J."/>
            <person name="Hehenberger E."/>
            <person name="Irwin N.A.T."/>
            <person name="Wilken S."/>
            <person name="Yung C.-M."/>
            <person name="Bachy C."/>
            <person name="Kurihara R."/>
            <person name="Nakajima Y."/>
            <person name="Kojima K."/>
            <person name="Kimura-Someya T."/>
            <person name="Leonard G."/>
            <person name="Malmstrom R.R."/>
            <person name="Mende D."/>
            <person name="Olson D.K."/>
            <person name="Sudo Y."/>
            <person name="Sudek S."/>
            <person name="Richards T.A."/>
            <person name="DeLong E.F."/>
            <person name="Keeling P.J."/>
            <person name="Santoro A.E."/>
            <person name="Shirouzu M."/>
            <person name="Iwasaki W."/>
            <person name="Worden A.Z."/>
        </authorList>
    </citation>
    <scope>NUCLEOTIDE SEQUENCE</scope>
</reference>
<protein>
    <submittedName>
        <fullName evidence="1">Uncharacterized protein</fullName>
    </submittedName>
</protein>
<name>A0A5B8IFJ2_9VIRU</name>
<proteinExistence type="predicted"/>
<gene>
    <name evidence="1" type="ORF">1_142</name>
</gene>
<dbReference type="EMBL" id="MK250085">
    <property type="protein sequence ID" value="QDY51757.1"/>
    <property type="molecule type" value="Genomic_DNA"/>
</dbReference>
<accession>A0A5B8IFJ2</accession>
<sequence length="287" mass="32951">MKNNKYADSNKVVLDKPTFSNFSRKLLVTCHGGTLGTGHKFKIQPNVYVITMTDVPNNVPHMVDFDNELKIFFEKKYMFQKEGTSKKKTVDGEGIESFFNNNKELQENWKRSGFGRVKINFKNHVPGQLMNDMLLTFSGEKPFISGISCLQSNGKFSSLKKIKTKNDTKEVDKIFLSQLIEKEINTSSAHIKDYQIFIIRACREYSGPDEFKEISIAKMRELSAEQEETFKSFEGNARALGIKRKSKNKNKRSILGKIKLLVGKKFRSIKRKGKNKGKKNKSIKKKK</sequence>
<organism evidence="1">
    <name type="scientific">Mimiviridae sp. ChoanoV1</name>
    <dbReference type="NCBI Taxonomy" id="2596887"/>
    <lineage>
        <taxon>Viruses</taxon>
        <taxon>Varidnaviria</taxon>
        <taxon>Bamfordvirae</taxon>
        <taxon>Nucleocytoviricota</taxon>
        <taxon>Megaviricetes</taxon>
        <taxon>Imitervirales</taxon>
        <taxon>Schizomimiviridae</taxon>
    </lineage>
</organism>
<evidence type="ECO:0000313" key="1">
    <source>
        <dbReference type="EMBL" id="QDY51757.1"/>
    </source>
</evidence>